<evidence type="ECO:0000256" key="3">
    <source>
        <dbReference type="ARBA" id="ARBA00020552"/>
    </source>
</evidence>
<keyword evidence="7" id="KW-0732">Signal</keyword>
<feature type="chain" id="PRO_5046156557" description="Lectin-like protein BA14k" evidence="7">
    <location>
        <begin position="24"/>
        <end position="152"/>
    </location>
</feature>
<sequence length="152" mass="17288">MKRFVIVFAALATTVTGVAPAQAFPVVPSVSAPQAEMQGVQEVRDRHYMRRYNGNNGWRNNGWRNDRYGSYGHHYYDHDYGWHGDNYAGVIIGGLAAGALLGSVLNAQPRYYNQSAYGGSHEQWCYNRYRSYRASDNTYQPYYGSRRQCVSP</sequence>
<dbReference type="Proteomes" id="UP001230207">
    <property type="component" value="Unassembled WGS sequence"/>
</dbReference>
<accession>A0ABU0BKJ0</accession>
<keyword evidence="5" id="KW-0430">Lectin</keyword>
<comment type="caution">
    <text evidence="8">The sequence shown here is derived from an EMBL/GenBank/DDBJ whole genome shotgun (WGS) entry which is preliminary data.</text>
</comment>
<evidence type="ECO:0000313" key="9">
    <source>
        <dbReference type="Proteomes" id="UP001230207"/>
    </source>
</evidence>
<evidence type="ECO:0000256" key="7">
    <source>
        <dbReference type="SAM" id="SignalP"/>
    </source>
</evidence>
<keyword evidence="4" id="KW-0472">Membrane</keyword>
<evidence type="ECO:0000256" key="5">
    <source>
        <dbReference type="ARBA" id="ARBA00022734"/>
    </source>
</evidence>
<proteinExistence type="inferred from homology"/>
<comment type="subcellular location">
    <subcellularLocation>
        <location evidence="1">Membrane</location>
        <topology evidence="1">Single-pass membrane protein</topology>
    </subcellularLocation>
</comment>
<feature type="signal peptide" evidence="7">
    <location>
        <begin position="1"/>
        <end position="23"/>
    </location>
</feature>
<organism evidence="8 9">
    <name type="scientific">Pararhizobium capsulatum DSM 1112</name>
    <dbReference type="NCBI Taxonomy" id="1121113"/>
    <lineage>
        <taxon>Bacteria</taxon>
        <taxon>Pseudomonadati</taxon>
        <taxon>Pseudomonadota</taxon>
        <taxon>Alphaproteobacteria</taxon>
        <taxon>Hyphomicrobiales</taxon>
        <taxon>Rhizobiaceae</taxon>
        <taxon>Rhizobium/Agrobacterium group</taxon>
        <taxon>Pararhizobium</taxon>
    </lineage>
</organism>
<name>A0ABU0BKJ0_9HYPH</name>
<comment type="function">
    <text evidence="6">Has immunoglobulin-binding and hemagglutination properties, and can bind to mannose. Essential for virulence. May be involved in LPS biosynthesis or polysaccharide transport.</text>
</comment>
<evidence type="ECO:0000256" key="6">
    <source>
        <dbReference type="ARBA" id="ARBA00025321"/>
    </source>
</evidence>
<gene>
    <name evidence="8" type="ORF">QO002_000892</name>
</gene>
<protein>
    <recommendedName>
        <fullName evidence="3">Lectin-like protein BA14k</fullName>
    </recommendedName>
</protein>
<keyword evidence="9" id="KW-1185">Reference proteome</keyword>
<reference evidence="8 9" key="1">
    <citation type="submission" date="2023-07" db="EMBL/GenBank/DDBJ databases">
        <title>Genomic Encyclopedia of Type Strains, Phase IV (KMG-IV): sequencing the most valuable type-strain genomes for metagenomic binning, comparative biology and taxonomic classification.</title>
        <authorList>
            <person name="Goeker M."/>
        </authorList>
    </citation>
    <scope>NUCLEOTIDE SEQUENCE [LARGE SCALE GENOMIC DNA]</scope>
    <source>
        <strain evidence="8 9">DSM 1112</strain>
    </source>
</reference>
<evidence type="ECO:0000256" key="1">
    <source>
        <dbReference type="ARBA" id="ARBA00004167"/>
    </source>
</evidence>
<dbReference type="RefSeq" id="WP_307227075.1">
    <property type="nucleotide sequence ID" value="NZ_JAUSVF010000001.1"/>
</dbReference>
<comment type="similarity">
    <text evidence="2">Belongs to the BA14k family.</text>
</comment>
<keyword evidence="4" id="KW-1003">Cell membrane</keyword>
<evidence type="ECO:0000256" key="4">
    <source>
        <dbReference type="ARBA" id="ARBA00022475"/>
    </source>
</evidence>
<dbReference type="Pfam" id="PF07886">
    <property type="entry name" value="BA14K"/>
    <property type="match status" value="1"/>
</dbReference>
<evidence type="ECO:0000313" key="8">
    <source>
        <dbReference type="EMBL" id="MDQ0318754.1"/>
    </source>
</evidence>
<dbReference type="EMBL" id="JAUSVF010000001">
    <property type="protein sequence ID" value="MDQ0318754.1"/>
    <property type="molecule type" value="Genomic_DNA"/>
</dbReference>
<evidence type="ECO:0000256" key="2">
    <source>
        <dbReference type="ARBA" id="ARBA00010270"/>
    </source>
</evidence>
<dbReference type="InterPro" id="IPR012413">
    <property type="entry name" value="BA14K"/>
</dbReference>